<dbReference type="GO" id="GO:0035869">
    <property type="term" value="C:ciliary transition zone"/>
    <property type="evidence" value="ECO:0007669"/>
    <property type="project" value="TreeGrafter"/>
</dbReference>
<dbReference type="CTD" id="57545"/>
<dbReference type="InterPro" id="IPR028928">
    <property type="entry name" value="CC2D2AN-C2"/>
</dbReference>
<name>A0A6J2YT48_SITOR</name>
<dbReference type="InterPro" id="IPR041510">
    <property type="entry name" value="DUF5523"/>
</dbReference>
<dbReference type="Pfam" id="PF15625">
    <property type="entry name" value="CC2D2AN-C2"/>
    <property type="match status" value="1"/>
</dbReference>
<dbReference type="CDD" id="cd00030">
    <property type="entry name" value="C2"/>
    <property type="match status" value="1"/>
</dbReference>
<dbReference type="InterPro" id="IPR052434">
    <property type="entry name" value="Tectonic-like_complex_comp"/>
</dbReference>
<evidence type="ECO:0000313" key="4">
    <source>
        <dbReference type="RefSeq" id="XP_030766396.1"/>
    </source>
</evidence>
<reference evidence="4" key="1">
    <citation type="submission" date="2025-08" db="UniProtKB">
        <authorList>
            <consortium name="RefSeq"/>
        </authorList>
    </citation>
    <scope>IDENTIFICATION</scope>
    <source>
        <tissue evidence="4">Gonads</tissue>
    </source>
</reference>
<dbReference type="PANTHER" id="PTHR20837">
    <property type="entry name" value="CENTROSOMAL PROTEIN-RELATED"/>
    <property type="match status" value="1"/>
</dbReference>
<feature type="region of interest" description="Disordered" evidence="1">
    <location>
        <begin position="26"/>
        <end position="47"/>
    </location>
</feature>
<dbReference type="OrthoDB" id="2162143at2759"/>
<dbReference type="InterPro" id="IPR056288">
    <property type="entry name" value="CEP76_C"/>
</dbReference>
<accession>A0A6J2YT48</accession>
<dbReference type="Pfam" id="PF17661">
    <property type="entry name" value="DUF5523"/>
    <property type="match status" value="1"/>
</dbReference>
<dbReference type="SUPFAM" id="SSF49562">
    <property type="entry name" value="C2 domain (Calcium/lipid-binding domain, CaLB)"/>
    <property type="match status" value="1"/>
</dbReference>
<sequence>MSGSKEELLEMVKITSPIKNKLRQFSKNKSKISSPPFMSPIHPSSGDKDVSEVVSLFSVKKASKISEFIDQSDTISELSNDVFSEASGSTKKKEMILDKLKHVKSSVNQIYKDNTEINKNIQSMRNKYPSRNKTTETVGFFVSELENNINTKTDQHLNENHDKLTHFAKPKNLKPLINISESFIHFITDNNPVFIISKIDEPESRNLEEEGLYIHTNSQTPKIYLNILEKRLYSENDRKWFNCDGSLLILPSPQIHHSVKPYLKLKNGEGLYYKYCDHDINMEEVLIIPENILELSLSHVKFFHHPLFSLEHILEQALYKAFKKYANFTSTNKIQKLKNQLEALKHARCQNDSEHFSIKVVENLRENLFKEGKNQRENLKLILNIWRGIKSLREQQGYSTTSVKLLIKKESVNFTLENEEHEKYFSEMLRDVLDEHKMNFQQKMKKYNRSLRTRDISESEDIEETILGQPIYDTKKKKIEKDLRKKFEESFKPPGEPNVSLFLNNDNETSNIGEESENARKKVVSSTKFWVKIYCKGILVCKTKPVSLDDRFYLDINEIFTLQLSDIPKFLTIQIIEQPKGLLKKKICDMNLEVPNLSSNGRSLKLVEAYFEKSEIVHYKHAGVGSGCRFKKVATDVGISFDMDIDAELNTKGCLTYGFRWKNATVENIDTNGALQPDIPNILNKWGAIDRKQLEYWLEGEKPDPQDPKNSPFFEYLNQNDFETFDADIFRLNPYAAEVNKLCNVSELDRNLRLQCLKLRDRNEIEFDGMMVPNRAREISLGPLKDYKRRKALDAIDDDDVIEDYTKGKRKLKQMYTKIFYLCKGSRNNLSYESVVNEKYLFYLEEIVKRSINNFFNWFRLTPILNKPLPKVQEVMQVDDTPERHCKIFVKIFTAKNLPKRKSVDETIRPFLEISHEDYIVKTNVGSGCNPLWNELVELPVKSHHMDYLNPNALNTTISIKVFDWIASSDTDDKEDITFWLGDINIPISALTTGLNMQGWFEIKRPNLIYGYEFVEEQTQRSPRHISGLSGTYLQLNLSISPSVPLLEPNMDELPCNEVPFIKNHILRWNNAFNNNFPLNKFNALSIGINKRTHCITRYIKPLEPPQTDMEIFEITTEQCLNYVSLIPCMEVNKFYQNVWQTTDEMLNTMVGSVIDHCIALTCFLLALKQEVWLLLGFGIPHGVTAYVLICEYDRSSKALTYSILDVVNNKKYSLLDPYCPLQRVFCLANETNVWGNTQRSDNPALLRFDLSSNSDWWPLFDKDTFAPAISINKLNFISLIEDTYSIERQLERKLKKKIAKWRPGNRTIFNHRVSESLKEALKSLEHSVMNGKSTTESIFEISKALSHYLVKGFCINIPFTSISFITKWIKRTCVHNQLQEVKEFALAVAVQNYPGNVLSLWILFATLLDTSD</sequence>
<dbReference type="SMART" id="SM00239">
    <property type="entry name" value="C2"/>
    <property type="match status" value="1"/>
</dbReference>
<dbReference type="Gene3D" id="2.60.40.150">
    <property type="entry name" value="C2 domain"/>
    <property type="match status" value="1"/>
</dbReference>
<dbReference type="Proteomes" id="UP000504635">
    <property type="component" value="Unplaced"/>
</dbReference>
<organism evidence="3 4">
    <name type="scientific">Sitophilus oryzae</name>
    <name type="common">Rice weevil</name>
    <name type="synonym">Curculio oryzae</name>
    <dbReference type="NCBI Taxonomy" id="7048"/>
    <lineage>
        <taxon>Eukaryota</taxon>
        <taxon>Metazoa</taxon>
        <taxon>Ecdysozoa</taxon>
        <taxon>Arthropoda</taxon>
        <taxon>Hexapoda</taxon>
        <taxon>Insecta</taxon>
        <taxon>Pterygota</taxon>
        <taxon>Neoptera</taxon>
        <taxon>Endopterygota</taxon>
        <taxon>Coleoptera</taxon>
        <taxon>Polyphaga</taxon>
        <taxon>Cucujiformia</taxon>
        <taxon>Curculionidae</taxon>
        <taxon>Dryophthorinae</taxon>
        <taxon>Sitophilus</taxon>
    </lineage>
</organism>
<dbReference type="Pfam" id="PF00168">
    <property type="entry name" value="C2"/>
    <property type="match status" value="1"/>
</dbReference>
<dbReference type="KEGG" id="soy:115890341"/>
<evidence type="ECO:0000259" key="2">
    <source>
        <dbReference type="PROSITE" id="PS50004"/>
    </source>
</evidence>
<dbReference type="FunCoup" id="A0A6J2YT48">
    <property type="interactions" value="37"/>
</dbReference>
<gene>
    <name evidence="4" type="primary">LOC115890341</name>
</gene>
<evidence type="ECO:0000256" key="1">
    <source>
        <dbReference type="SAM" id="MobiDB-lite"/>
    </source>
</evidence>
<dbReference type="RefSeq" id="XP_030766396.1">
    <property type="nucleotide sequence ID" value="XM_030910536.1"/>
</dbReference>
<evidence type="ECO:0000313" key="3">
    <source>
        <dbReference type="Proteomes" id="UP000504635"/>
    </source>
</evidence>
<dbReference type="Pfam" id="PF24652">
    <property type="entry name" value="CEP76_C"/>
    <property type="match status" value="1"/>
</dbReference>
<feature type="domain" description="C2" evidence="2">
    <location>
        <begin position="868"/>
        <end position="1001"/>
    </location>
</feature>
<proteinExistence type="predicted"/>
<dbReference type="GO" id="GO:1905515">
    <property type="term" value="P:non-motile cilium assembly"/>
    <property type="evidence" value="ECO:0007669"/>
    <property type="project" value="TreeGrafter"/>
</dbReference>
<dbReference type="InterPro" id="IPR035892">
    <property type="entry name" value="C2_domain_sf"/>
</dbReference>
<dbReference type="PROSITE" id="PS50004">
    <property type="entry name" value="C2"/>
    <property type="match status" value="1"/>
</dbReference>
<dbReference type="GeneID" id="115890341"/>
<dbReference type="InParanoid" id="A0A6J2YT48"/>
<protein>
    <submittedName>
        <fullName evidence="4">Coiled-coil and C2 domain-containing protein 2A isoform X1</fullName>
    </submittedName>
</protein>
<dbReference type="Pfam" id="PF24656">
    <property type="entry name" value="CEPT76_peptidase"/>
    <property type="match status" value="1"/>
</dbReference>
<keyword evidence="3" id="KW-1185">Reference proteome</keyword>
<dbReference type="PANTHER" id="PTHR20837:SF0">
    <property type="entry name" value="COILED-COIL AND C2 DOMAIN-CONTAINING PROTEIN 2A"/>
    <property type="match status" value="1"/>
</dbReference>
<dbReference type="InterPro" id="IPR000008">
    <property type="entry name" value="C2_dom"/>
</dbReference>
<dbReference type="InterPro" id="IPR056290">
    <property type="entry name" value="CEPT76/DRC7_peptidase-like_dom"/>
</dbReference>
<dbReference type="GO" id="GO:1904491">
    <property type="term" value="P:protein localization to ciliary transition zone"/>
    <property type="evidence" value="ECO:0007669"/>
    <property type="project" value="TreeGrafter"/>
</dbReference>